<feature type="domain" description="USP" evidence="9">
    <location>
        <begin position="539"/>
        <end position="916"/>
    </location>
</feature>
<protein>
    <recommendedName>
        <fullName evidence="3">ubiquitinyl hydrolase 1</fullName>
        <ecNumber evidence="3">3.4.19.12</ecNumber>
    </recommendedName>
</protein>
<comment type="similarity">
    <text evidence="2">Belongs to the peptidase C19 family. USP10 subfamily.</text>
</comment>
<dbReference type="Pfam" id="PF00443">
    <property type="entry name" value="UCH"/>
    <property type="match status" value="1"/>
</dbReference>
<dbReference type="InterPro" id="IPR038765">
    <property type="entry name" value="Papain-like_cys_pep_sf"/>
</dbReference>
<feature type="region of interest" description="Disordered" evidence="8">
    <location>
        <begin position="255"/>
        <end position="274"/>
    </location>
</feature>
<dbReference type="CDD" id="cd02257">
    <property type="entry name" value="Peptidase_C19"/>
    <property type="match status" value="1"/>
</dbReference>
<keyword evidence="6 11" id="KW-0378">Hydrolase</keyword>
<evidence type="ECO:0000256" key="8">
    <source>
        <dbReference type="SAM" id="MobiDB-lite"/>
    </source>
</evidence>
<evidence type="ECO:0000313" key="10">
    <source>
        <dbReference type="Proteomes" id="UP000694888"/>
    </source>
</evidence>
<dbReference type="PANTHER" id="PTHR24006:SF687">
    <property type="entry name" value="UBIQUITIN CARBOXYL-TERMINAL HYDROLASE 10"/>
    <property type="match status" value="1"/>
</dbReference>
<sequence length="919" mass="98842">MASNSERGVHPSKGLSFIDWESLDEEEYVKLNRIINAPHQGSSVQFPFPRGTDQSVSSKQQQGVSHAPVFQPSVPPPSMVGFPIPVHWPPGNPGLASHGGGPYPITMHSGYVFPNPALSAGHEGTVAFVTAISNGHPMYAIPGVGHPISAHFQGAPIPPREGMPLTVPITAHGNETVMATMPAGQGVLPPHTLPPVPSHIALGEPGAVPVTLAQAGVQMPLTQPPVVPVTLTQSGVPVTLTQPPVMPVTLTQPPGVPTSLPPPPVPMTPQAPQPQMVCIPTSQEDPQPAMPEESCKEAKQPSAPSPQPPAVTGLPIKPQASSIEFGGPVVYKHHTDTRAQTEPNNNKFTTPEKTGVAQEVVIDIENLNTSESNLPSANNIPGGIKAVAPCPTAAARASAGAQNDTRETPAVSSPNGSVEKSLKTADAASSVPPPSPVPQQTVKSWSSLFATKSQGVKTSSVNSVNNTVSQPLSNIDAASFPAIGDTQKEEASSKGEKPQYVPLEKVTAVGVHSDPLAHRIQSQLSDLQIIHAPIVIQPRGLKNGQNTCFLNAPLQVLMGCPPFVHMFRSFKHLPTRAGSQSSTPILDSLVQFVNSFQNGQRMRNPGSRNKKGGNLDLNVGQPFIPHPLLSVAQNILGLHMGVQHDAEEFLSQILSICHEEMENILHMGDTNGLKKQGEVAVNGNDNSQESLKSMDEEEDSDEAWQQVGPRNHHVETNVNDCGQTPLSSIFAGLSRSCLVRESGKSSDTLDSFFTLKLDIQAEPVHSVKDALLRLNTTETVHDADGRRVHGQRRMFFDVLPPVLIMHLKLFEYSNGNGQKIQKKVTFDVDLQIPKEIISRVGKTKYASPKSRNYKLFGVVNHHGRKMNDGHYTSDVFLPVASGWLRFDDSEIVPIQEADVLYYSDRSMPYLLFYRRMDVA</sequence>
<evidence type="ECO:0000256" key="5">
    <source>
        <dbReference type="ARBA" id="ARBA00022786"/>
    </source>
</evidence>
<feature type="compositionally biased region" description="Pro residues" evidence="8">
    <location>
        <begin position="255"/>
        <end position="272"/>
    </location>
</feature>
<keyword evidence="5" id="KW-0833">Ubl conjugation pathway</keyword>
<dbReference type="Gene3D" id="3.90.70.10">
    <property type="entry name" value="Cysteine proteinases"/>
    <property type="match status" value="1"/>
</dbReference>
<feature type="region of interest" description="Disordered" evidence="8">
    <location>
        <begin position="280"/>
        <end position="310"/>
    </location>
</feature>
<organism evidence="10 11">
    <name type="scientific">Aplysia californica</name>
    <name type="common">California sea hare</name>
    <dbReference type="NCBI Taxonomy" id="6500"/>
    <lineage>
        <taxon>Eukaryota</taxon>
        <taxon>Metazoa</taxon>
        <taxon>Spiralia</taxon>
        <taxon>Lophotrochozoa</taxon>
        <taxon>Mollusca</taxon>
        <taxon>Gastropoda</taxon>
        <taxon>Heterobranchia</taxon>
        <taxon>Euthyneura</taxon>
        <taxon>Tectipleura</taxon>
        <taxon>Aplysiida</taxon>
        <taxon>Aplysioidea</taxon>
        <taxon>Aplysiidae</taxon>
        <taxon>Aplysia</taxon>
    </lineage>
</organism>
<evidence type="ECO:0000256" key="2">
    <source>
        <dbReference type="ARBA" id="ARBA00005427"/>
    </source>
</evidence>
<dbReference type="SUPFAM" id="SSF54001">
    <property type="entry name" value="Cysteine proteinases"/>
    <property type="match status" value="1"/>
</dbReference>
<reference evidence="11" key="1">
    <citation type="submission" date="2025-08" db="UniProtKB">
        <authorList>
            <consortium name="RefSeq"/>
        </authorList>
    </citation>
    <scope>IDENTIFICATION</scope>
</reference>
<evidence type="ECO:0000256" key="4">
    <source>
        <dbReference type="ARBA" id="ARBA00022670"/>
    </source>
</evidence>
<dbReference type="InterPro" id="IPR001394">
    <property type="entry name" value="Peptidase_C19_UCH"/>
</dbReference>
<comment type="catalytic activity">
    <reaction evidence="1">
        <text>Thiol-dependent hydrolysis of ester, thioester, amide, peptide and isopeptide bonds formed by the C-terminal Gly of ubiquitin (a 76-residue protein attached to proteins as an intracellular targeting signal).</text>
        <dbReference type="EC" id="3.4.19.12"/>
    </reaction>
</comment>
<feature type="region of interest" description="Disordered" evidence="8">
    <location>
        <begin position="675"/>
        <end position="699"/>
    </location>
</feature>
<feature type="region of interest" description="Disordered" evidence="8">
    <location>
        <begin position="40"/>
        <end position="62"/>
    </location>
</feature>
<evidence type="ECO:0000256" key="6">
    <source>
        <dbReference type="ARBA" id="ARBA00022801"/>
    </source>
</evidence>
<evidence type="ECO:0000256" key="7">
    <source>
        <dbReference type="ARBA" id="ARBA00022807"/>
    </source>
</evidence>
<dbReference type="PROSITE" id="PS00973">
    <property type="entry name" value="USP_2"/>
    <property type="match status" value="1"/>
</dbReference>
<dbReference type="GeneID" id="101846053"/>
<evidence type="ECO:0000256" key="3">
    <source>
        <dbReference type="ARBA" id="ARBA00012759"/>
    </source>
</evidence>
<dbReference type="Proteomes" id="UP000694888">
    <property type="component" value="Unplaced"/>
</dbReference>
<keyword evidence="7" id="KW-0788">Thiol protease</keyword>
<dbReference type="InterPro" id="IPR018200">
    <property type="entry name" value="USP_CS"/>
</dbReference>
<dbReference type="GO" id="GO:0016787">
    <property type="term" value="F:hydrolase activity"/>
    <property type="evidence" value="ECO:0007669"/>
    <property type="project" value="UniProtKB-KW"/>
</dbReference>
<feature type="region of interest" description="Disordered" evidence="8">
    <location>
        <begin position="396"/>
        <end position="442"/>
    </location>
</feature>
<name>A0ABM0JDR8_APLCA</name>
<dbReference type="EC" id="3.4.19.12" evidence="3"/>
<keyword evidence="10" id="KW-1185">Reference proteome</keyword>
<evidence type="ECO:0000259" key="9">
    <source>
        <dbReference type="PROSITE" id="PS50235"/>
    </source>
</evidence>
<proteinExistence type="inferred from homology"/>
<evidence type="ECO:0000256" key="1">
    <source>
        <dbReference type="ARBA" id="ARBA00000707"/>
    </source>
</evidence>
<gene>
    <name evidence="11" type="primary">LOC101846053</name>
</gene>
<accession>A0ABM0JDR8</accession>
<keyword evidence="4" id="KW-0645">Protease</keyword>
<dbReference type="InterPro" id="IPR028889">
    <property type="entry name" value="USP"/>
</dbReference>
<dbReference type="InterPro" id="IPR050164">
    <property type="entry name" value="Peptidase_C19"/>
</dbReference>
<dbReference type="RefSeq" id="XP_005091355.2">
    <property type="nucleotide sequence ID" value="XM_005091298.3"/>
</dbReference>
<evidence type="ECO:0000313" key="11">
    <source>
        <dbReference type="RefSeq" id="XP_005091355.2"/>
    </source>
</evidence>
<dbReference type="PANTHER" id="PTHR24006">
    <property type="entry name" value="UBIQUITIN CARBOXYL-TERMINAL HYDROLASE"/>
    <property type="match status" value="1"/>
</dbReference>
<dbReference type="PROSITE" id="PS50235">
    <property type="entry name" value="USP_3"/>
    <property type="match status" value="1"/>
</dbReference>